<dbReference type="EMBL" id="RHFK02000011">
    <property type="protein sequence ID" value="TWW68580.1"/>
    <property type="molecule type" value="Genomic_DNA"/>
</dbReference>
<feature type="coiled-coil region" evidence="2">
    <location>
        <begin position="498"/>
        <end position="602"/>
    </location>
</feature>
<dbReference type="Proteomes" id="UP000324091">
    <property type="component" value="Chromosome 19"/>
</dbReference>
<dbReference type="PANTHER" id="PTHR18870">
    <property type="entry name" value="PROTEIN TAG-278-RELATED"/>
    <property type="match status" value="1"/>
</dbReference>
<sequence length="685" mass="78006">MGHLVEQRAGGLEPEVWSRRFGAGGLEPDPADPAARLSFDGFVNKSTLRFRTEPHRWERRGRERAASESSLQKCSITELSSIRWDVDVLWASLAYVTLREEKSAHETEMSHVHARSEEEARQMKESQARALEELAKKHRVTLENALNSAEKEKNRLLAELEEQFERERRSLEEQKTLLMQQLEELRQELTAKMAAAHQEVHRRRCSFKQERFHHAAAGGRWGLLKELSLGECVTGTDRSTFTSSDLNVEQELPSGISIFSSSEQSHDLGGGRSVSVFTLIFTLLLSQRFNAALGAVSVTRLQESVQRGEQDIGNAEGHICTLKEAQDKLLEELDATRARLRETSNLLTALQVSMTQHLLLSITLLVQRSAEVSRGQRRSVEVSRGQRRSAELSGGQRRSAEVSGGQRRSAEVVSIPLCREGTRRSEGELETQKRHHEAKLIATKEEEKHKMDKMALELELKWTETLRFLVCGCRFLVSGLRFLVCGCRFLVCGLRFLVCGLRQECKKLREELKEEQEEDKASALTQLAQNKEQELSSARESWQRKVEDLLAQISLLKQSLEMQLSQSQSSLQQLQQQFSQEREHLRLQLDELQKEHQRRQQRLQEVHCCSLRDMEHARQRDLKVPHRPDGAPGCPRILGRVKPTALLTFLFGKETRTHILLLPPHTGSGTHHTTPQGRPPLVSFS</sequence>
<evidence type="ECO:0000313" key="5">
    <source>
        <dbReference type="Proteomes" id="UP000324091"/>
    </source>
</evidence>
<evidence type="ECO:0000256" key="3">
    <source>
        <dbReference type="SAM" id="MobiDB-lite"/>
    </source>
</evidence>
<name>A0A5C6NR03_9TELE</name>
<dbReference type="PANTHER" id="PTHR18870:SF7">
    <property type="entry name" value="PROTEIN FAM184A"/>
    <property type="match status" value="1"/>
</dbReference>
<evidence type="ECO:0000256" key="1">
    <source>
        <dbReference type="ARBA" id="ARBA00023054"/>
    </source>
</evidence>
<comment type="caution">
    <text evidence="4">The sequence shown here is derived from an EMBL/GenBank/DDBJ whole genome shotgun (WGS) entry which is preliminary data.</text>
</comment>
<evidence type="ECO:0000313" key="4">
    <source>
        <dbReference type="EMBL" id="TWW68580.1"/>
    </source>
</evidence>
<feature type="region of interest" description="Disordered" evidence="3">
    <location>
        <begin position="663"/>
        <end position="685"/>
    </location>
</feature>
<protein>
    <submittedName>
        <fullName evidence="4">Uncharacterized protein</fullName>
    </submittedName>
</protein>
<evidence type="ECO:0000256" key="2">
    <source>
        <dbReference type="SAM" id="Coils"/>
    </source>
</evidence>
<feature type="region of interest" description="Disordered" evidence="3">
    <location>
        <begin position="376"/>
        <end position="408"/>
    </location>
</feature>
<feature type="compositionally biased region" description="Low complexity" evidence="3">
    <location>
        <begin position="663"/>
        <end position="676"/>
    </location>
</feature>
<accession>A0A5C6NR03</accession>
<reference evidence="4 5" key="1">
    <citation type="submission" date="2019-04" db="EMBL/GenBank/DDBJ databases">
        <title>Chromosome genome assembly for Takifugu flavidus.</title>
        <authorList>
            <person name="Xiao S."/>
        </authorList>
    </citation>
    <scope>NUCLEOTIDE SEQUENCE [LARGE SCALE GENOMIC DNA]</scope>
    <source>
        <strain evidence="4">HTHZ2018</strain>
        <tissue evidence="4">Muscle</tissue>
    </source>
</reference>
<gene>
    <name evidence="4" type="ORF">D4764_19G0003780</name>
</gene>
<dbReference type="AlphaFoldDB" id="A0A5C6NR03"/>
<feature type="coiled-coil region" evidence="2">
    <location>
        <begin position="113"/>
        <end position="199"/>
    </location>
</feature>
<proteinExistence type="predicted"/>
<keyword evidence="1 2" id="KW-0175">Coiled coil</keyword>
<organism evidence="4 5">
    <name type="scientific">Takifugu flavidus</name>
    <name type="common">sansaifugu</name>
    <dbReference type="NCBI Taxonomy" id="433684"/>
    <lineage>
        <taxon>Eukaryota</taxon>
        <taxon>Metazoa</taxon>
        <taxon>Chordata</taxon>
        <taxon>Craniata</taxon>
        <taxon>Vertebrata</taxon>
        <taxon>Euteleostomi</taxon>
        <taxon>Actinopterygii</taxon>
        <taxon>Neopterygii</taxon>
        <taxon>Teleostei</taxon>
        <taxon>Neoteleostei</taxon>
        <taxon>Acanthomorphata</taxon>
        <taxon>Eupercaria</taxon>
        <taxon>Tetraodontiformes</taxon>
        <taxon>Tetradontoidea</taxon>
        <taxon>Tetraodontidae</taxon>
        <taxon>Takifugu</taxon>
    </lineage>
</organism>
<keyword evidence="5" id="KW-1185">Reference proteome</keyword>